<evidence type="ECO:0000313" key="3">
    <source>
        <dbReference type="RefSeq" id="XP_005110204.1"/>
    </source>
</evidence>
<proteinExistence type="predicted"/>
<keyword evidence="2" id="KW-1185">Reference proteome</keyword>
<protein>
    <submittedName>
        <fullName evidence="3">Uncharacterized protein LOC101858744</fullName>
    </submittedName>
</protein>
<sequence length="213" mass="24594">MNTLCLMVITIALFATVVQSACPPDNVIEYVTVSEDNYDRNFSKISEDGKRPLGFAKSRWYYNRPDKKNPCIKISGATDRRVEIMVEAELNARLCYKTQTSSTFCFFGQQWRCIPSRGDDVYIEFFCDDQCEEHDVRFWYRIVLGVTPAEDPEDHWCEGRNQDEFPANLLRLPDGFKVPTETTTPFNLASAPTASYNLLALLSFLTFLCYKRR</sequence>
<feature type="signal peptide" evidence="1">
    <location>
        <begin position="1"/>
        <end position="20"/>
    </location>
</feature>
<dbReference type="Proteomes" id="UP000694888">
    <property type="component" value="Unplaced"/>
</dbReference>
<keyword evidence="1" id="KW-0732">Signal</keyword>
<feature type="chain" id="PRO_5047319113" evidence="1">
    <location>
        <begin position="21"/>
        <end position="213"/>
    </location>
</feature>
<evidence type="ECO:0000313" key="2">
    <source>
        <dbReference type="Proteomes" id="UP000694888"/>
    </source>
</evidence>
<reference evidence="3" key="1">
    <citation type="submission" date="2025-08" db="UniProtKB">
        <authorList>
            <consortium name="RefSeq"/>
        </authorList>
    </citation>
    <scope>IDENTIFICATION</scope>
</reference>
<dbReference type="GeneID" id="101858744"/>
<gene>
    <name evidence="3" type="primary">LOC101858744</name>
</gene>
<organism evidence="2 3">
    <name type="scientific">Aplysia californica</name>
    <name type="common">California sea hare</name>
    <dbReference type="NCBI Taxonomy" id="6500"/>
    <lineage>
        <taxon>Eukaryota</taxon>
        <taxon>Metazoa</taxon>
        <taxon>Spiralia</taxon>
        <taxon>Lophotrochozoa</taxon>
        <taxon>Mollusca</taxon>
        <taxon>Gastropoda</taxon>
        <taxon>Heterobranchia</taxon>
        <taxon>Euthyneura</taxon>
        <taxon>Tectipleura</taxon>
        <taxon>Aplysiida</taxon>
        <taxon>Aplysioidea</taxon>
        <taxon>Aplysiidae</taxon>
        <taxon>Aplysia</taxon>
    </lineage>
</organism>
<dbReference type="PANTHER" id="PTHR39297">
    <property type="entry name" value="CUB DOMAIN-CONTAINING PROTEIN"/>
    <property type="match status" value="1"/>
</dbReference>
<dbReference type="RefSeq" id="XP_005110204.1">
    <property type="nucleotide sequence ID" value="XM_005110147.3"/>
</dbReference>
<name>A0ABM0K6Z8_APLCA</name>
<accession>A0ABM0K6Z8</accession>
<dbReference type="PANTHER" id="PTHR39297:SF1">
    <property type="entry name" value="CUB DOMAIN-CONTAINING PROTEIN"/>
    <property type="match status" value="1"/>
</dbReference>
<evidence type="ECO:0000256" key="1">
    <source>
        <dbReference type="SAM" id="SignalP"/>
    </source>
</evidence>